<evidence type="ECO:0000256" key="1">
    <source>
        <dbReference type="SAM" id="MobiDB-lite"/>
    </source>
</evidence>
<feature type="compositionally biased region" description="Basic and acidic residues" evidence="1">
    <location>
        <begin position="138"/>
        <end position="171"/>
    </location>
</feature>
<accession>A0A0D2A765</accession>
<organism evidence="2 3">
    <name type="scientific">Verruconis gallopava</name>
    <dbReference type="NCBI Taxonomy" id="253628"/>
    <lineage>
        <taxon>Eukaryota</taxon>
        <taxon>Fungi</taxon>
        <taxon>Dikarya</taxon>
        <taxon>Ascomycota</taxon>
        <taxon>Pezizomycotina</taxon>
        <taxon>Dothideomycetes</taxon>
        <taxon>Pleosporomycetidae</taxon>
        <taxon>Venturiales</taxon>
        <taxon>Sympoventuriaceae</taxon>
        <taxon>Verruconis</taxon>
    </lineage>
</organism>
<reference evidence="2 3" key="1">
    <citation type="submission" date="2015-01" db="EMBL/GenBank/DDBJ databases">
        <title>The Genome Sequence of Ochroconis gallopava CBS43764.</title>
        <authorList>
            <consortium name="The Broad Institute Genomics Platform"/>
            <person name="Cuomo C."/>
            <person name="de Hoog S."/>
            <person name="Gorbushina A."/>
            <person name="Stielow B."/>
            <person name="Teixiera M."/>
            <person name="Abouelleil A."/>
            <person name="Chapman S.B."/>
            <person name="Priest M."/>
            <person name="Young S.K."/>
            <person name="Wortman J."/>
            <person name="Nusbaum C."/>
            <person name="Birren B."/>
        </authorList>
    </citation>
    <scope>NUCLEOTIDE SEQUENCE [LARGE SCALE GENOMIC DNA]</scope>
    <source>
        <strain evidence="2 3">CBS 43764</strain>
    </source>
</reference>
<name>A0A0D2A765_9PEZI</name>
<sequence length="171" mass="19707">MHPFAEPLRLVLHSLLSPSIASRDMVSYSSSSRARSNRYIHTNAHEYIHSHKMDEKQEKTSFFFPFFFPSFEYRARPPGPLFMFYRLRACLIEGNKARVPPLSSVPLPTNSARVSLPPRLSPSSSFSKYPILSSSSVHEPRTKDKQSRGEPRNLKKLYNDKKQLAHESTRE</sequence>
<dbReference type="AlphaFoldDB" id="A0A0D2A765"/>
<dbReference type="GeneID" id="27313996"/>
<protein>
    <submittedName>
        <fullName evidence="2">Uncharacterized protein</fullName>
    </submittedName>
</protein>
<dbReference type="Proteomes" id="UP000053259">
    <property type="component" value="Unassembled WGS sequence"/>
</dbReference>
<feature type="region of interest" description="Disordered" evidence="1">
    <location>
        <begin position="102"/>
        <end position="171"/>
    </location>
</feature>
<dbReference type="HOGENOM" id="CLU_1564095_0_0_1"/>
<dbReference type="RefSeq" id="XP_016212437.1">
    <property type="nucleotide sequence ID" value="XM_016359601.1"/>
</dbReference>
<dbReference type="EMBL" id="KN847548">
    <property type="protein sequence ID" value="KIW02568.1"/>
    <property type="molecule type" value="Genomic_DNA"/>
</dbReference>
<evidence type="ECO:0000313" key="3">
    <source>
        <dbReference type="Proteomes" id="UP000053259"/>
    </source>
</evidence>
<feature type="compositionally biased region" description="Low complexity" evidence="1">
    <location>
        <begin position="115"/>
        <end position="136"/>
    </location>
</feature>
<keyword evidence="3" id="KW-1185">Reference proteome</keyword>
<evidence type="ECO:0000313" key="2">
    <source>
        <dbReference type="EMBL" id="KIW02568.1"/>
    </source>
</evidence>
<dbReference type="InParanoid" id="A0A0D2A765"/>
<proteinExistence type="predicted"/>
<dbReference type="VEuPathDB" id="FungiDB:PV09_06023"/>
<gene>
    <name evidence="2" type="ORF">PV09_06023</name>
</gene>